<keyword evidence="2" id="KW-1185">Reference proteome</keyword>
<gene>
    <name evidence="1" type="ORF">CHARACLAT_011822</name>
</gene>
<evidence type="ECO:0000313" key="1">
    <source>
        <dbReference type="EMBL" id="MED6293573.1"/>
    </source>
</evidence>
<reference evidence="1 2" key="1">
    <citation type="submission" date="2021-06" db="EMBL/GenBank/DDBJ databases">
        <authorList>
            <person name="Palmer J.M."/>
        </authorList>
    </citation>
    <scope>NUCLEOTIDE SEQUENCE [LARGE SCALE GENOMIC DNA]</scope>
    <source>
        <strain evidence="1 2">CL_MEX2019</strain>
        <tissue evidence="1">Muscle</tissue>
    </source>
</reference>
<dbReference type="EMBL" id="JAHUTJ010074576">
    <property type="protein sequence ID" value="MED6293573.1"/>
    <property type="molecule type" value="Genomic_DNA"/>
</dbReference>
<accession>A0ABU7F283</accession>
<evidence type="ECO:0000313" key="2">
    <source>
        <dbReference type="Proteomes" id="UP001352852"/>
    </source>
</evidence>
<comment type="caution">
    <text evidence="1">The sequence shown here is derived from an EMBL/GenBank/DDBJ whole genome shotgun (WGS) entry which is preliminary data.</text>
</comment>
<dbReference type="Proteomes" id="UP001352852">
    <property type="component" value="Unassembled WGS sequence"/>
</dbReference>
<sequence length="103" mass="11991">MSGVSFPPQIFNVYQKVQILLSSDQSTFFHIFAELVENCKQGFLWLSFNRSYCSMKAKFVVWFTINCPVNRFSNLSWGSLQHSPEQPWTSRLLLCPCSAQFRL</sequence>
<organism evidence="1 2">
    <name type="scientific">Characodon lateralis</name>
    <dbReference type="NCBI Taxonomy" id="208331"/>
    <lineage>
        <taxon>Eukaryota</taxon>
        <taxon>Metazoa</taxon>
        <taxon>Chordata</taxon>
        <taxon>Craniata</taxon>
        <taxon>Vertebrata</taxon>
        <taxon>Euteleostomi</taxon>
        <taxon>Actinopterygii</taxon>
        <taxon>Neopterygii</taxon>
        <taxon>Teleostei</taxon>
        <taxon>Neoteleostei</taxon>
        <taxon>Acanthomorphata</taxon>
        <taxon>Ovalentaria</taxon>
        <taxon>Atherinomorphae</taxon>
        <taxon>Cyprinodontiformes</taxon>
        <taxon>Goodeidae</taxon>
        <taxon>Characodon</taxon>
    </lineage>
</organism>
<name>A0ABU7F283_9TELE</name>
<proteinExistence type="predicted"/>
<protein>
    <submittedName>
        <fullName evidence="1">Uncharacterized protein</fullName>
    </submittedName>
</protein>